<name>A0A284QRS1_ARMOS</name>
<feature type="binding site" description="axial binding residue" evidence="9">
    <location>
        <position position="440"/>
    </location>
    <ligand>
        <name>heme</name>
        <dbReference type="ChEBI" id="CHEBI:30413"/>
    </ligand>
    <ligandPart>
        <name>Fe</name>
        <dbReference type="ChEBI" id="CHEBI:18248"/>
    </ligandPart>
</feature>
<evidence type="ECO:0000256" key="8">
    <source>
        <dbReference type="ARBA" id="ARBA00023033"/>
    </source>
</evidence>
<keyword evidence="6 10" id="KW-0560">Oxidoreductase</keyword>
<evidence type="ECO:0000256" key="4">
    <source>
        <dbReference type="ARBA" id="ARBA00022617"/>
    </source>
</evidence>
<dbReference type="Proteomes" id="UP000219338">
    <property type="component" value="Unassembled WGS sequence"/>
</dbReference>
<evidence type="ECO:0000256" key="1">
    <source>
        <dbReference type="ARBA" id="ARBA00001971"/>
    </source>
</evidence>
<dbReference type="PRINTS" id="PR00385">
    <property type="entry name" value="P450"/>
</dbReference>
<evidence type="ECO:0000256" key="10">
    <source>
        <dbReference type="RuleBase" id="RU000461"/>
    </source>
</evidence>
<dbReference type="Gene3D" id="1.10.630.10">
    <property type="entry name" value="Cytochrome P450"/>
    <property type="match status" value="1"/>
</dbReference>
<comment type="pathway">
    <text evidence="2">Secondary metabolite biosynthesis.</text>
</comment>
<keyword evidence="8 10" id="KW-0503">Monooxygenase</keyword>
<dbReference type="PRINTS" id="PR00463">
    <property type="entry name" value="EP450I"/>
</dbReference>
<dbReference type="GO" id="GO:0016705">
    <property type="term" value="F:oxidoreductase activity, acting on paired donors, with incorporation or reduction of molecular oxygen"/>
    <property type="evidence" value="ECO:0007669"/>
    <property type="project" value="InterPro"/>
</dbReference>
<evidence type="ECO:0000256" key="6">
    <source>
        <dbReference type="ARBA" id="ARBA00023002"/>
    </source>
</evidence>
<dbReference type="EMBL" id="FUEG01000001">
    <property type="protein sequence ID" value="SJK99147.1"/>
    <property type="molecule type" value="Genomic_DNA"/>
</dbReference>
<keyword evidence="5 9" id="KW-0479">Metal-binding</keyword>
<dbReference type="AlphaFoldDB" id="A0A284QRS1"/>
<dbReference type="GO" id="GO:0005506">
    <property type="term" value="F:iron ion binding"/>
    <property type="evidence" value="ECO:0007669"/>
    <property type="project" value="InterPro"/>
</dbReference>
<dbReference type="InterPro" id="IPR050364">
    <property type="entry name" value="Cytochrome_P450_fung"/>
</dbReference>
<evidence type="ECO:0000313" key="12">
    <source>
        <dbReference type="Proteomes" id="UP000219338"/>
    </source>
</evidence>
<gene>
    <name evidence="11" type="ORF">ARMOST_02434</name>
</gene>
<keyword evidence="7 9" id="KW-0408">Iron</keyword>
<organism evidence="11 12">
    <name type="scientific">Armillaria ostoyae</name>
    <name type="common">Armillaria root rot fungus</name>
    <dbReference type="NCBI Taxonomy" id="47428"/>
    <lineage>
        <taxon>Eukaryota</taxon>
        <taxon>Fungi</taxon>
        <taxon>Dikarya</taxon>
        <taxon>Basidiomycota</taxon>
        <taxon>Agaricomycotina</taxon>
        <taxon>Agaricomycetes</taxon>
        <taxon>Agaricomycetidae</taxon>
        <taxon>Agaricales</taxon>
        <taxon>Marasmiineae</taxon>
        <taxon>Physalacriaceae</taxon>
        <taxon>Armillaria</taxon>
    </lineage>
</organism>
<dbReference type="Pfam" id="PF00067">
    <property type="entry name" value="p450"/>
    <property type="match status" value="1"/>
</dbReference>
<evidence type="ECO:0000256" key="5">
    <source>
        <dbReference type="ARBA" id="ARBA00022723"/>
    </source>
</evidence>
<proteinExistence type="inferred from homology"/>
<dbReference type="InterPro" id="IPR017972">
    <property type="entry name" value="Cyt_P450_CS"/>
</dbReference>
<comment type="similarity">
    <text evidence="3 10">Belongs to the cytochrome P450 family.</text>
</comment>
<dbReference type="GO" id="GO:0004497">
    <property type="term" value="F:monooxygenase activity"/>
    <property type="evidence" value="ECO:0007669"/>
    <property type="project" value="UniProtKB-KW"/>
</dbReference>
<dbReference type="STRING" id="47428.A0A284QRS1"/>
<dbReference type="InterPro" id="IPR002401">
    <property type="entry name" value="Cyt_P450_E_grp-I"/>
</dbReference>
<keyword evidence="12" id="KW-1185">Reference proteome</keyword>
<dbReference type="GO" id="GO:0020037">
    <property type="term" value="F:heme binding"/>
    <property type="evidence" value="ECO:0007669"/>
    <property type="project" value="InterPro"/>
</dbReference>
<evidence type="ECO:0000313" key="11">
    <source>
        <dbReference type="EMBL" id="SJK99147.1"/>
    </source>
</evidence>
<evidence type="ECO:0000256" key="9">
    <source>
        <dbReference type="PIRSR" id="PIRSR602401-1"/>
    </source>
</evidence>
<accession>A0A284QRS1</accession>
<dbReference type="OMA" id="WCAGGLY"/>
<dbReference type="PANTHER" id="PTHR46300">
    <property type="entry name" value="P450, PUTATIVE (EUROFUNG)-RELATED-RELATED"/>
    <property type="match status" value="1"/>
</dbReference>
<dbReference type="CDD" id="cd11065">
    <property type="entry name" value="CYP64-like"/>
    <property type="match status" value="1"/>
</dbReference>
<dbReference type="OrthoDB" id="2789670at2759"/>
<evidence type="ECO:0000256" key="3">
    <source>
        <dbReference type="ARBA" id="ARBA00010617"/>
    </source>
</evidence>
<dbReference type="InterPro" id="IPR036396">
    <property type="entry name" value="Cyt_P450_sf"/>
</dbReference>
<dbReference type="SUPFAM" id="SSF48264">
    <property type="entry name" value="Cytochrome P450"/>
    <property type="match status" value="1"/>
</dbReference>
<dbReference type="PANTHER" id="PTHR46300:SF7">
    <property type="entry name" value="P450, PUTATIVE (EUROFUNG)-RELATED"/>
    <property type="match status" value="1"/>
</dbReference>
<protein>
    <submittedName>
        <fullName evidence="11">Related to cytochrome P450 CYP2 subfamily</fullName>
    </submittedName>
</protein>
<dbReference type="PROSITE" id="PS00086">
    <property type="entry name" value="CYTOCHROME_P450"/>
    <property type="match status" value="1"/>
</dbReference>
<dbReference type="InterPro" id="IPR001128">
    <property type="entry name" value="Cyt_P450"/>
</dbReference>
<keyword evidence="4 9" id="KW-0349">Heme</keyword>
<evidence type="ECO:0000256" key="7">
    <source>
        <dbReference type="ARBA" id="ARBA00023004"/>
    </source>
</evidence>
<evidence type="ECO:0000256" key="2">
    <source>
        <dbReference type="ARBA" id="ARBA00005179"/>
    </source>
</evidence>
<reference evidence="12" key="1">
    <citation type="journal article" date="2017" name="Nat. Ecol. Evol.">
        <title>Genome expansion and lineage-specific genetic innovations in the forest pathogenic fungi Armillaria.</title>
        <authorList>
            <person name="Sipos G."/>
            <person name="Prasanna A.N."/>
            <person name="Walter M.C."/>
            <person name="O'Connor E."/>
            <person name="Balint B."/>
            <person name="Krizsan K."/>
            <person name="Kiss B."/>
            <person name="Hess J."/>
            <person name="Varga T."/>
            <person name="Slot J."/>
            <person name="Riley R."/>
            <person name="Boka B."/>
            <person name="Rigling D."/>
            <person name="Barry K."/>
            <person name="Lee J."/>
            <person name="Mihaltcheva S."/>
            <person name="LaButti K."/>
            <person name="Lipzen A."/>
            <person name="Waldron R."/>
            <person name="Moloney N.M."/>
            <person name="Sperisen C."/>
            <person name="Kredics L."/>
            <person name="Vagvoelgyi C."/>
            <person name="Patrignani A."/>
            <person name="Fitzpatrick D."/>
            <person name="Nagy I."/>
            <person name="Doyle S."/>
            <person name="Anderson J.B."/>
            <person name="Grigoriev I.V."/>
            <person name="Gueldener U."/>
            <person name="Muensterkoetter M."/>
            <person name="Nagy L.G."/>
        </authorList>
    </citation>
    <scope>NUCLEOTIDE SEQUENCE [LARGE SCALE GENOMIC DNA]</scope>
    <source>
        <strain evidence="12">C18/9</strain>
    </source>
</reference>
<comment type="cofactor">
    <cofactor evidence="1 9">
        <name>heme</name>
        <dbReference type="ChEBI" id="CHEBI:30413"/>
    </cofactor>
</comment>
<sequence length="494" mass="55717">MSLSAACILFILIFLVLIIVRAYNSSLRRLSLPPGPQGSLFIGVKNRLASSAPWKQYAQWAMHYESSVISFRVYNRRVIVLNDSKSVHDLLDKRANIYSDRPKAWMYHEICARGKSVFNISSLDGRHGQYRRLLQEGIGAKATQQYSSLLDAMADMMVEGFIKSPEEYVHHLRRNSAAIIMKVAYGYTVTENDDFIGVAEESAMISAQALAPGRWLVDYYPIVRFLPSWLPFTGFKRQGAEWKKRLDSLSGVPHEWVKKQMALGGYTESFTSRLLNSKRGSDPEVDDIIKWCAGGLYAGAADTTVSAMISFLMLMARYPEVQERAQAEIDDVIGRENSPRTTDLSNLVYLPAVLKEILRFAPVANLALPHKLICEDEYRGFRIPKDATIIANVWAIMHDPELYPQPFEFDPSRYTEQKQSASSVNPDPRLFAFGYGRRTCPGVQFAEVSMLLSMSNILSNFIITCPVKPLPDIEFSSGITSHVKPFEIRITGRT</sequence>